<accession>T1A9X8</accession>
<gene>
    <name evidence="2" type="ORF">B2A_11392</name>
</gene>
<name>T1A9X8_9ZZZZ</name>
<comment type="caution">
    <text evidence="2">The sequence shown here is derived from an EMBL/GenBank/DDBJ whole genome shotgun (WGS) entry which is preliminary data.</text>
</comment>
<dbReference type="InterPro" id="IPR036388">
    <property type="entry name" value="WH-like_DNA-bd_sf"/>
</dbReference>
<evidence type="ECO:0000313" key="2">
    <source>
        <dbReference type="EMBL" id="EQD38620.1"/>
    </source>
</evidence>
<protein>
    <submittedName>
        <fullName evidence="2">Transcriptional regulator, PadR-like family</fullName>
    </submittedName>
</protein>
<dbReference type="Pfam" id="PF03551">
    <property type="entry name" value="PadR"/>
    <property type="match status" value="1"/>
</dbReference>
<proteinExistence type="predicted"/>
<dbReference type="InterPro" id="IPR036390">
    <property type="entry name" value="WH_DNA-bd_sf"/>
</dbReference>
<organism evidence="2">
    <name type="scientific">mine drainage metagenome</name>
    <dbReference type="NCBI Taxonomy" id="410659"/>
    <lineage>
        <taxon>unclassified sequences</taxon>
        <taxon>metagenomes</taxon>
        <taxon>ecological metagenomes</taxon>
    </lineage>
</organism>
<dbReference type="Gene3D" id="1.10.10.10">
    <property type="entry name" value="Winged helix-like DNA-binding domain superfamily/Winged helix DNA-binding domain"/>
    <property type="match status" value="1"/>
</dbReference>
<reference evidence="2" key="1">
    <citation type="submission" date="2013-08" db="EMBL/GenBank/DDBJ databases">
        <authorList>
            <person name="Mendez C."/>
            <person name="Richter M."/>
            <person name="Ferrer M."/>
            <person name="Sanchez J."/>
        </authorList>
    </citation>
    <scope>NUCLEOTIDE SEQUENCE</scope>
</reference>
<dbReference type="AlphaFoldDB" id="T1A9X8"/>
<evidence type="ECO:0000259" key="1">
    <source>
        <dbReference type="Pfam" id="PF03551"/>
    </source>
</evidence>
<feature type="domain" description="Transcription regulator PadR N-terminal" evidence="1">
    <location>
        <begin position="27"/>
        <end position="103"/>
    </location>
</feature>
<dbReference type="EMBL" id="AUZZ01008221">
    <property type="protein sequence ID" value="EQD38620.1"/>
    <property type="molecule type" value="Genomic_DNA"/>
</dbReference>
<reference evidence="2" key="2">
    <citation type="journal article" date="2014" name="ISME J.">
        <title>Microbial stratification in low pH oxic and suboxic macroscopic growths along an acid mine drainage.</title>
        <authorList>
            <person name="Mendez-Garcia C."/>
            <person name="Mesa V."/>
            <person name="Sprenger R.R."/>
            <person name="Richter M."/>
            <person name="Diez M.S."/>
            <person name="Solano J."/>
            <person name="Bargiela R."/>
            <person name="Golyshina O.V."/>
            <person name="Manteca A."/>
            <person name="Ramos J.L."/>
            <person name="Gallego J.R."/>
            <person name="Llorente I."/>
            <person name="Martins Dos Santos V.A."/>
            <person name="Jensen O.N."/>
            <person name="Pelaez A.I."/>
            <person name="Sanchez J."/>
            <person name="Ferrer M."/>
        </authorList>
    </citation>
    <scope>NUCLEOTIDE SEQUENCE</scope>
</reference>
<dbReference type="SUPFAM" id="SSF46785">
    <property type="entry name" value="Winged helix' DNA-binding domain"/>
    <property type="match status" value="1"/>
</dbReference>
<dbReference type="InterPro" id="IPR005149">
    <property type="entry name" value="Tscrpt_reg_PadR_N"/>
</dbReference>
<sequence>MPRKNQKRMKKSYMTKDMYMTIVKIIILANIREKRTYSYKLINEVYTRLSALSIPRETLKNDVYNITKSFLHAGYIRVKAVTEGTRIKNYYTITPRGIATLKETKRVLKNAMGDIIKLMP</sequence>